<dbReference type="AlphaFoldDB" id="A0A933LQV4"/>
<evidence type="ECO:0000313" key="25">
    <source>
        <dbReference type="EMBL" id="MBI4595711.1"/>
    </source>
</evidence>
<evidence type="ECO:0000256" key="7">
    <source>
        <dbReference type="ARBA" id="ARBA00022801"/>
    </source>
</evidence>
<comment type="subcellular location">
    <subcellularLocation>
        <location evidence="3">Cell projection</location>
        <location evidence="3">Ruffle membrane</location>
    </subcellularLocation>
    <subcellularLocation>
        <location evidence="2">Cytoplasm</location>
    </subcellularLocation>
    <subcellularLocation>
        <location evidence="1">Membrane</location>
        <topology evidence="1">Peripheral membrane protein</topology>
    </subcellularLocation>
</comment>
<comment type="catalytic activity">
    <reaction evidence="23">
        <text>tetradecanoyl-CoA + H2O = tetradecanoate + CoA + H(+)</text>
        <dbReference type="Rhea" id="RHEA:40119"/>
        <dbReference type="ChEBI" id="CHEBI:15377"/>
        <dbReference type="ChEBI" id="CHEBI:15378"/>
        <dbReference type="ChEBI" id="CHEBI:30807"/>
        <dbReference type="ChEBI" id="CHEBI:57287"/>
        <dbReference type="ChEBI" id="CHEBI:57385"/>
    </reaction>
    <physiologicalReaction direction="left-to-right" evidence="23">
        <dbReference type="Rhea" id="RHEA:40120"/>
    </physiologicalReaction>
</comment>
<comment type="catalytic activity">
    <reaction evidence="13">
        <text>(5Z,8Z,11Z,14Z)-eicosatetraenoyl-CoA + H2O = (5Z,8Z,11Z,14Z)-eicosatetraenoate + CoA + H(+)</text>
        <dbReference type="Rhea" id="RHEA:40151"/>
        <dbReference type="ChEBI" id="CHEBI:15377"/>
        <dbReference type="ChEBI" id="CHEBI:15378"/>
        <dbReference type="ChEBI" id="CHEBI:32395"/>
        <dbReference type="ChEBI" id="CHEBI:57287"/>
        <dbReference type="ChEBI" id="CHEBI:57368"/>
    </reaction>
    <physiologicalReaction direction="left-to-right" evidence="13">
        <dbReference type="Rhea" id="RHEA:40152"/>
    </physiologicalReaction>
</comment>
<keyword evidence="6" id="KW-0053">Apoptosis</keyword>
<proteinExistence type="inferred from homology"/>
<feature type="domain" description="Thioesterase" evidence="24">
    <location>
        <begin position="48"/>
        <end position="118"/>
    </location>
</feature>
<dbReference type="Pfam" id="PF03061">
    <property type="entry name" value="4HBT"/>
    <property type="match status" value="1"/>
</dbReference>
<comment type="catalytic activity">
    <reaction evidence="14">
        <text>(9Z)-octadecenoyl-CoA + H2O = (9Z)-octadecenoate + CoA + H(+)</text>
        <dbReference type="Rhea" id="RHEA:40139"/>
        <dbReference type="ChEBI" id="CHEBI:15377"/>
        <dbReference type="ChEBI" id="CHEBI:15378"/>
        <dbReference type="ChEBI" id="CHEBI:30823"/>
        <dbReference type="ChEBI" id="CHEBI:57287"/>
        <dbReference type="ChEBI" id="CHEBI:57387"/>
    </reaction>
    <physiologicalReaction direction="left-to-right" evidence="14">
        <dbReference type="Rhea" id="RHEA:40140"/>
    </physiologicalReaction>
</comment>
<dbReference type="SUPFAM" id="SSF54637">
    <property type="entry name" value="Thioesterase/thiol ester dehydrase-isomerase"/>
    <property type="match status" value="1"/>
</dbReference>
<dbReference type="Proteomes" id="UP000772181">
    <property type="component" value="Unassembled WGS sequence"/>
</dbReference>
<dbReference type="InterPro" id="IPR029069">
    <property type="entry name" value="HotDog_dom_sf"/>
</dbReference>
<accession>A0A933LQV4</accession>
<evidence type="ECO:0000256" key="10">
    <source>
        <dbReference type="ARBA" id="ARBA00023098"/>
    </source>
</evidence>
<dbReference type="GO" id="GO:0006631">
    <property type="term" value="P:fatty acid metabolic process"/>
    <property type="evidence" value="ECO:0007669"/>
    <property type="project" value="UniProtKB-KW"/>
</dbReference>
<comment type="catalytic activity">
    <reaction evidence="19">
        <text>octanoyl-CoA + H2O = octanoate + CoA + H(+)</text>
        <dbReference type="Rhea" id="RHEA:30143"/>
        <dbReference type="ChEBI" id="CHEBI:15377"/>
        <dbReference type="ChEBI" id="CHEBI:15378"/>
        <dbReference type="ChEBI" id="CHEBI:25646"/>
        <dbReference type="ChEBI" id="CHEBI:57287"/>
        <dbReference type="ChEBI" id="CHEBI:57386"/>
    </reaction>
    <physiologicalReaction direction="left-to-right" evidence="19">
        <dbReference type="Rhea" id="RHEA:30144"/>
    </physiologicalReaction>
</comment>
<evidence type="ECO:0000313" key="26">
    <source>
        <dbReference type="Proteomes" id="UP000772181"/>
    </source>
</evidence>
<evidence type="ECO:0000256" key="13">
    <source>
        <dbReference type="ARBA" id="ARBA00035852"/>
    </source>
</evidence>
<sequence>MADERARDSWCFACGPDNPIGLHIAFKINSDNIYAEFVPERVHQGYDGVVHGGIIATLLDEAMANLLYLKGLDCTTGKMEVRYRQPARVGSKIKILGQILEKRSKYAKTRAILFKSQQNNQISEVNEQAESLSLLDLSTRSDLIIAEATAIFMIGARPS</sequence>
<comment type="similarity">
    <text evidence="15">Belongs to the THEM4/THEM5 thioesterase family.</text>
</comment>
<evidence type="ECO:0000256" key="1">
    <source>
        <dbReference type="ARBA" id="ARBA00004170"/>
    </source>
</evidence>
<keyword evidence="9" id="KW-0809">Transit peptide</keyword>
<evidence type="ECO:0000256" key="5">
    <source>
        <dbReference type="ARBA" id="ARBA00022490"/>
    </source>
</evidence>
<dbReference type="EC" id="3.1.2.2" evidence="16"/>
<protein>
    <recommendedName>
        <fullName evidence="17">Acyl-coenzyme A thioesterase THEM4</fullName>
        <ecNumber evidence="16">3.1.2.2</ecNumber>
    </recommendedName>
    <alternativeName>
        <fullName evidence="18">Thioesterase superfamily member 4</fullName>
    </alternativeName>
</protein>
<evidence type="ECO:0000256" key="15">
    <source>
        <dbReference type="ARBA" id="ARBA00038456"/>
    </source>
</evidence>
<comment type="catalytic activity">
    <reaction evidence="22">
        <text>dodecanoyl-CoA + H2O = dodecanoate + CoA + H(+)</text>
        <dbReference type="Rhea" id="RHEA:30135"/>
        <dbReference type="ChEBI" id="CHEBI:15377"/>
        <dbReference type="ChEBI" id="CHEBI:15378"/>
        <dbReference type="ChEBI" id="CHEBI:18262"/>
        <dbReference type="ChEBI" id="CHEBI:57287"/>
        <dbReference type="ChEBI" id="CHEBI:57375"/>
    </reaction>
    <physiologicalReaction direction="left-to-right" evidence="22">
        <dbReference type="Rhea" id="RHEA:30136"/>
    </physiologicalReaction>
</comment>
<evidence type="ECO:0000256" key="3">
    <source>
        <dbReference type="ARBA" id="ARBA00004632"/>
    </source>
</evidence>
<comment type="catalytic activity">
    <reaction evidence="20">
        <text>hexadecanoyl-CoA + H2O = hexadecanoate + CoA + H(+)</text>
        <dbReference type="Rhea" id="RHEA:16645"/>
        <dbReference type="ChEBI" id="CHEBI:7896"/>
        <dbReference type="ChEBI" id="CHEBI:15377"/>
        <dbReference type="ChEBI" id="CHEBI:15378"/>
        <dbReference type="ChEBI" id="CHEBI:57287"/>
        <dbReference type="ChEBI" id="CHEBI:57379"/>
        <dbReference type="EC" id="3.1.2.2"/>
    </reaction>
    <physiologicalReaction direction="left-to-right" evidence="20">
        <dbReference type="Rhea" id="RHEA:16646"/>
    </physiologicalReaction>
</comment>
<keyword evidence="5" id="KW-0963">Cytoplasm</keyword>
<name>A0A933LQV4_UNCTE</name>
<evidence type="ECO:0000256" key="16">
    <source>
        <dbReference type="ARBA" id="ARBA00038848"/>
    </source>
</evidence>
<keyword evidence="10" id="KW-0443">Lipid metabolism</keyword>
<dbReference type="GO" id="GO:0005737">
    <property type="term" value="C:cytoplasm"/>
    <property type="evidence" value="ECO:0007669"/>
    <property type="project" value="UniProtKB-SubCell"/>
</dbReference>
<evidence type="ECO:0000256" key="12">
    <source>
        <dbReference type="ARBA" id="ARBA00023273"/>
    </source>
</evidence>
<gene>
    <name evidence="25" type="ORF">HY730_04945</name>
</gene>
<evidence type="ECO:0000256" key="17">
    <source>
        <dbReference type="ARBA" id="ARBA00040123"/>
    </source>
</evidence>
<evidence type="ECO:0000256" key="2">
    <source>
        <dbReference type="ARBA" id="ARBA00004496"/>
    </source>
</evidence>
<dbReference type="EMBL" id="JACQWF010000226">
    <property type="protein sequence ID" value="MBI4595711.1"/>
    <property type="molecule type" value="Genomic_DNA"/>
</dbReference>
<keyword evidence="11" id="KW-0472">Membrane</keyword>
<evidence type="ECO:0000256" key="9">
    <source>
        <dbReference type="ARBA" id="ARBA00022946"/>
    </source>
</evidence>
<keyword evidence="8" id="KW-0276">Fatty acid metabolism</keyword>
<evidence type="ECO:0000256" key="8">
    <source>
        <dbReference type="ARBA" id="ARBA00022832"/>
    </source>
</evidence>
<dbReference type="PANTHER" id="PTHR12418:SF19">
    <property type="entry name" value="ACYL-COENZYME A THIOESTERASE THEM4"/>
    <property type="match status" value="1"/>
</dbReference>
<evidence type="ECO:0000256" key="21">
    <source>
        <dbReference type="ARBA" id="ARBA00047969"/>
    </source>
</evidence>
<organism evidence="25 26">
    <name type="scientific">Tectimicrobiota bacterium</name>
    <dbReference type="NCBI Taxonomy" id="2528274"/>
    <lineage>
        <taxon>Bacteria</taxon>
        <taxon>Pseudomonadati</taxon>
        <taxon>Nitrospinota/Tectimicrobiota group</taxon>
        <taxon>Candidatus Tectimicrobiota</taxon>
    </lineage>
</organism>
<keyword evidence="4" id="KW-1003">Cell membrane</keyword>
<comment type="catalytic activity">
    <reaction evidence="21">
        <text>decanoyl-CoA + H2O = decanoate + CoA + H(+)</text>
        <dbReference type="Rhea" id="RHEA:40059"/>
        <dbReference type="ChEBI" id="CHEBI:15377"/>
        <dbReference type="ChEBI" id="CHEBI:15378"/>
        <dbReference type="ChEBI" id="CHEBI:27689"/>
        <dbReference type="ChEBI" id="CHEBI:57287"/>
        <dbReference type="ChEBI" id="CHEBI:61430"/>
    </reaction>
    <physiologicalReaction direction="left-to-right" evidence="21">
        <dbReference type="Rhea" id="RHEA:40060"/>
    </physiologicalReaction>
</comment>
<evidence type="ECO:0000256" key="6">
    <source>
        <dbReference type="ARBA" id="ARBA00022703"/>
    </source>
</evidence>
<evidence type="ECO:0000256" key="11">
    <source>
        <dbReference type="ARBA" id="ARBA00023136"/>
    </source>
</evidence>
<evidence type="ECO:0000256" key="14">
    <source>
        <dbReference type="ARBA" id="ARBA00037002"/>
    </source>
</evidence>
<keyword evidence="7" id="KW-0378">Hydrolase</keyword>
<comment type="caution">
    <text evidence="25">The sequence shown here is derived from an EMBL/GenBank/DDBJ whole genome shotgun (WGS) entry which is preliminary data.</text>
</comment>
<dbReference type="Gene3D" id="3.10.129.10">
    <property type="entry name" value="Hotdog Thioesterase"/>
    <property type="match status" value="1"/>
</dbReference>
<evidence type="ECO:0000256" key="19">
    <source>
        <dbReference type="ARBA" id="ARBA00047588"/>
    </source>
</evidence>
<dbReference type="GO" id="GO:0016790">
    <property type="term" value="F:thiolester hydrolase activity"/>
    <property type="evidence" value="ECO:0007669"/>
    <property type="project" value="UniProtKB-ARBA"/>
</dbReference>
<dbReference type="GO" id="GO:0016020">
    <property type="term" value="C:membrane"/>
    <property type="evidence" value="ECO:0007669"/>
    <property type="project" value="UniProtKB-SubCell"/>
</dbReference>
<dbReference type="PANTHER" id="PTHR12418">
    <property type="entry name" value="ACYL-COENZYME A THIOESTERASE THEM4"/>
    <property type="match status" value="1"/>
</dbReference>
<dbReference type="InterPro" id="IPR052365">
    <property type="entry name" value="THEM4/THEM5_acyl-CoA_thioest"/>
</dbReference>
<evidence type="ECO:0000256" key="23">
    <source>
        <dbReference type="ARBA" id="ARBA00048180"/>
    </source>
</evidence>
<dbReference type="CDD" id="cd03443">
    <property type="entry name" value="PaaI_thioesterase"/>
    <property type="match status" value="1"/>
</dbReference>
<keyword evidence="12" id="KW-0966">Cell projection</keyword>
<evidence type="ECO:0000256" key="18">
    <source>
        <dbReference type="ARBA" id="ARBA00043210"/>
    </source>
</evidence>
<evidence type="ECO:0000256" key="4">
    <source>
        <dbReference type="ARBA" id="ARBA00022475"/>
    </source>
</evidence>
<evidence type="ECO:0000256" key="22">
    <source>
        <dbReference type="ARBA" id="ARBA00048074"/>
    </source>
</evidence>
<evidence type="ECO:0000256" key="20">
    <source>
        <dbReference type="ARBA" id="ARBA00047734"/>
    </source>
</evidence>
<evidence type="ECO:0000259" key="24">
    <source>
        <dbReference type="Pfam" id="PF03061"/>
    </source>
</evidence>
<dbReference type="InterPro" id="IPR006683">
    <property type="entry name" value="Thioestr_dom"/>
</dbReference>
<reference evidence="25" key="1">
    <citation type="submission" date="2020-07" db="EMBL/GenBank/DDBJ databases">
        <title>Huge and variable diversity of episymbiotic CPR bacteria and DPANN archaea in groundwater ecosystems.</title>
        <authorList>
            <person name="He C.Y."/>
            <person name="Keren R."/>
            <person name="Whittaker M."/>
            <person name="Farag I.F."/>
            <person name="Doudna J."/>
            <person name="Cate J.H.D."/>
            <person name="Banfield J.F."/>
        </authorList>
    </citation>
    <scope>NUCLEOTIDE SEQUENCE</scope>
    <source>
        <strain evidence="25">NC_groundwater_1482_Ag_S-0.65um_47_24</strain>
    </source>
</reference>